<evidence type="ECO:0000313" key="2">
    <source>
        <dbReference type="Proteomes" id="UP000287651"/>
    </source>
</evidence>
<name>A0A444DQN5_ENSVE</name>
<evidence type="ECO:0000313" key="1">
    <source>
        <dbReference type="EMBL" id="RRT63460.1"/>
    </source>
</evidence>
<accession>A0A444DQN5</accession>
<dbReference type="EMBL" id="AMZH03006587">
    <property type="protein sequence ID" value="RRT63460.1"/>
    <property type="molecule type" value="Genomic_DNA"/>
</dbReference>
<organism evidence="1 2">
    <name type="scientific">Ensete ventricosum</name>
    <name type="common">Abyssinian banana</name>
    <name type="synonym">Musa ensete</name>
    <dbReference type="NCBI Taxonomy" id="4639"/>
    <lineage>
        <taxon>Eukaryota</taxon>
        <taxon>Viridiplantae</taxon>
        <taxon>Streptophyta</taxon>
        <taxon>Embryophyta</taxon>
        <taxon>Tracheophyta</taxon>
        <taxon>Spermatophyta</taxon>
        <taxon>Magnoliopsida</taxon>
        <taxon>Liliopsida</taxon>
        <taxon>Zingiberales</taxon>
        <taxon>Musaceae</taxon>
        <taxon>Ensete</taxon>
    </lineage>
</organism>
<reference evidence="1 2" key="1">
    <citation type="journal article" date="2014" name="Agronomy (Basel)">
        <title>A Draft Genome Sequence for Ensete ventricosum, the Drought-Tolerant Tree Against Hunger.</title>
        <authorList>
            <person name="Harrison J."/>
            <person name="Moore K.A."/>
            <person name="Paszkiewicz K."/>
            <person name="Jones T."/>
            <person name="Grant M."/>
            <person name="Ambacheew D."/>
            <person name="Muzemil S."/>
            <person name="Studholme D.J."/>
        </authorList>
    </citation>
    <scope>NUCLEOTIDE SEQUENCE [LARGE SCALE GENOMIC DNA]</scope>
</reference>
<dbReference type="Proteomes" id="UP000287651">
    <property type="component" value="Unassembled WGS sequence"/>
</dbReference>
<dbReference type="AlphaFoldDB" id="A0A444DQN5"/>
<sequence length="80" mass="8962">MASLLVLSLRLDGSIGRAGEAKPSSRSRDRRTRTKMGGQRKTLMRLGKAQRTRSVPTASLLIQVYNRPLSLRRVVREEGI</sequence>
<protein>
    <submittedName>
        <fullName evidence="1">Uncharacterized protein</fullName>
    </submittedName>
</protein>
<gene>
    <name evidence="1" type="ORF">B296_00019637</name>
</gene>
<proteinExistence type="predicted"/>
<comment type="caution">
    <text evidence="1">The sequence shown here is derived from an EMBL/GenBank/DDBJ whole genome shotgun (WGS) entry which is preliminary data.</text>
</comment>